<feature type="domain" description="Golvesin/Xly CBD-like" evidence="3">
    <location>
        <begin position="224"/>
        <end position="325"/>
    </location>
</feature>
<keyword evidence="5" id="KW-1185">Reference proteome</keyword>
<sequence>MDHHVSGAASTRPGAPRIIRLIITAMLVAAMITAFGQVGRADAATISGTGWTKPISSYDGTNKNYMSNGCKGEYVNSRTHAGADYGASVGTAVYALGSGTAIKVVDPNSQDSALMVRHKAADGTVFIAIYGHLIISSKFGGAGTKSISVAAGEKLGTVRSYSSGSHLHLGIYLGSTPPSRWGTLDCGAGQGKFRAPASFLKEHPRVKSTDTRTTVTIDEPTRSGASKWWISRTGTSAGYGSDYWLSESAGTKYTSDVTYATWQTTATLTGKYTVQCHVPTKEAVAHAKYKVTHSGGTSTVIKHQKAIYGWTTLGTYTFSAKGKIRLGDATGYDDYGQYLGFDACRWVPA</sequence>
<evidence type="ECO:0000259" key="3">
    <source>
        <dbReference type="Pfam" id="PF25275"/>
    </source>
</evidence>
<feature type="domain" description="M23ase beta-sheet core" evidence="2">
    <location>
        <begin position="79"/>
        <end position="174"/>
    </location>
</feature>
<comment type="caution">
    <text evidence="4">The sequence shown here is derived from an EMBL/GenBank/DDBJ whole genome shotgun (WGS) entry which is preliminary data.</text>
</comment>
<evidence type="ECO:0000256" key="1">
    <source>
        <dbReference type="SAM" id="Phobius"/>
    </source>
</evidence>
<dbReference type="InterPro" id="IPR011055">
    <property type="entry name" value="Dup_hybrid_motif"/>
</dbReference>
<dbReference type="CDD" id="cd12797">
    <property type="entry name" value="M23_peptidase"/>
    <property type="match status" value="1"/>
</dbReference>
<protein>
    <submittedName>
        <fullName evidence="4">Peptidoglycan DD-metalloendopeptidase family protein</fullName>
    </submittedName>
</protein>
<gene>
    <name evidence="4" type="ORF">ACFQRL_15140</name>
</gene>
<dbReference type="Pfam" id="PF01551">
    <property type="entry name" value="Peptidase_M23"/>
    <property type="match status" value="1"/>
</dbReference>
<keyword evidence="1" id="KW-0472">Membrane</keyword>
<dbReference type="EMBL" id="JBHTBE010000004">
    <property type="protein sequence ID" value="MFC7270298.1"/>
    <property type="molecule type" value="Genomic_DNA"/>
</dbReference>
<evidence type="ECO:0000313" key="4">
    <source>
        <dbReference type="EMBL" id="MFC7270298.1"/>
    </source>
</evidence>
<evidence type="ECO:0000259" key="2">
    <source>
        <dbReference type="Pfam" id="PF01551"/>
    </source>
</evidence>
<dbReference type="Gene3D" id="2.70.70.10">
    <property type="entry name" value="Glucose Permease (Domain IIA)"/>
    <property type="match status" value="1"/>
</dbReference>
<accession>A0ABW2HGA4</accession>
<keyword evidence="1" id="KW-1133">Transmembrane helix</keyword>
<dbReference type="RefSeq" id="WP_262875227.1">
    <property type="nucleotide sequence ID" value="NZ_BAABKW010000007.1"/>
</dbReference>
<dbReference type="InterPro" id="IPR016047">
    <property type="entry name" value="M23ase_b-sheet_dom"/>
</dbReference>
<proteinExistence type="predicted"/>
<dbReference type="SUPFAM" id="SSF51261">
    <property type="entry name" value="Duplicated hybrid motif"/>
    <property type="match status" value="1"/>
</dbReference>
<keyword evidence="1" id="KW-0812">Transmembrane</keyword>
<dbReference type="Proteomes" id="UP001596507">
    <property type="component" value="Unassembled WGS sequence"/>
</dbReference>
<name>A0ABW2HGA4_9MICO</name>
<feature type="transmembrane region" description="Helical" evidence="1">
    <location>
        <begin position="21"/>
        <end position="39"/>
    </location>
</feature>
<reference evidence="5" key="1">
    <citation type="journal article" date="2019" name="Int. J. Syst. Evol. Microbiol.">
        <title>The Global Catalogue of Microorganisms (GCM) 10K type strain sequencing project: providing services to taxonomists for standard genome sequencing and annotation.</title>
        <authorList>
            <consortium name="The Broad Institute Genomics Platform"/>
            <consortium name="The Broad Institute Genome Sequencing Center for Infectious Disease"/>
            <person name="Wu L."/>
            <person name="Ma J."/>
        </authorList>
    </citation>
    <scope>NUCLEOTIDE SEQUENCE [LARGE SCALE GENOMIC DNA]</scope>
    <source>
        <strain evidence="5">CGMCC 1.15772</strain>
    </source>
</reference>
<dbReference type="Pfam" id="PF25275">
    <property type="entry name" value="Golvesin_C"/>
    <property type="match status" value="1"/>
</dbReference>
<evidence type="ECO:0000313" key="5">
    <source>
        <dbReference type="Proteomes" id="UP001596507"/>
    </source>
</evidence>
<dbReference type="InterPro" id="IPR033803">
    <property type="entry name" value="CBD-like_Golvesin-Xly"/>
</dbReference>
<organism evidence="4 5">
    <name type="scientific">Microbacterium fluvii</name>
    <dbReference type="NCBI Taxonomy" id="415215"/>
    <lineage>
        <taxon>Bacteria</taxon>
        <taxon>Bacillati</taxon>
        <taxon>Actinomycetota</taxon>
        <taxon>Actinomycetes</taxon>
        <taxon>Micrococcales</taxon>
        <taxon>Microbacteriaceae</taxon>
        <taxon>Microbacterium</taxon>
    </lineage>
</organism>